<dbReference type="NCBIfam" id="TIGR01297">
    <property type="entry name" value="CDF"/>
    <property type="match status" value="1"/>
</dbReference>
<dbReference type="InterPro" id="IPR058533">
    <property type="entry name" value="Cation_efflux_TM"/>
</dbReference>
<evidence type="ECO:0000256" key="6">
    <source>
        <dbReference type="ARBA" id="ARBA00022989"/>
    </source>
</evidence>
<feature type="region of interest" description="Disordered" evidence="8">
    <location>
        <begin position="1"/>
        <end position="31"/>
    </location>
</feature>
<comment type="caution">
    <text evidence="12">The sequence shown here is derived from an EMBL/GenBank/DDBJ whole genome shotgun (WGS) entry which is preliminary data.</text>
</comment>
<evidence type="ECO:0000259" key="11">
    <source>
        <dbReference type="Pfam" id="PF16916"/>
    </source>
</evidence>
<dbReference type="InterPro" id="IPR027470">
    <property type="entry name" value="Cation_efflux_CTD"/>
</dbReference>
<dbReference type="PANTHER" id="PTHR45820:SF1">
    <property type="entry name" value="PROTON-COUPLED ZINC ANTIPORTER SLC30A1"/>
    <property type="match status" value="1"/>
</dbReference>
<evidence type="ECO:0000256" key="9">
    <source>
        <dbReference type="SAM" id="Phobius"/>
    </source>
</evidence>
<keyword evidence="4 9" id="KW-0812">Transmembrane</keyword>
<evidence type="ECO:0000256" key="8">
    <source>
        <dbReference type="SAM" id="MobiDB-lite"/>
    </source>
</evidence>
<dbReference type="InterPro" id="IPR036837">
    <property type="entry name" value="Cation_efflux_CTD_sf"/>
</dbReference>
<gene>
    <name evidence="12" type="ORF">KK078_14840</name>
</gene>
<dbReference type="InterPro" id="IPR002524">
    <property type="entry name" value="Cation_efflux"/>
</dbReference>
<feature type="domain" description="Cation efflux protein transmembrane" evidence="10">
    <location>
        <begin position="40"/>
        <end position="228"/>
    </location>
</feature>
<feature type="transmembrane region" description="Helical" evidence="9">
    <location>
        <begin position="197"/>
        <end position="217"/>
    </location>
</feature>
<comment type="similarity">
    <text evidence="2">Belongs to the cation diffusion facilitator (CDF) transporter (TC 2.A.4) family. SLC30A subfamily.</text>
</comment>
<evidence type="ECO:0000256" key="1">
    <source>
        <dbReference type="ARBA" id="ARBA00004141"/>
    </source>
</evidence>
<dbReference type="Gene3D" id="1.20.1510.10">
    <property type="entry name" value="Cation efflux protein transmembrane domain"/>
    <property type="match status" value="1"/>
</dbReference>
<dbReference type="Proteomes" id="UP001319180">
    <property type="component" value="Unassembled WGS sequence"/>
</dbReference>
<evidence type="ECO:0000256" key="5">
    <source>
        <dbReference type="ARBA" id="ARBA00022833"/>
    </source>
</evidence>
<evidence type="ECO:0000256" key="7">
    <source>
        <dbReference type="ARBA" id="ARBA00023136"/>
    </source>
</evidence>
<name>A0AAP2D9E3_9BACT</name>
<dbReference type="SUPFAM" id="SSF160240">
    <property type="entry name" value="Cation efflux protein cytoplasmic domain-like"/>
    <property type="match status" value="1"/>
</dbReference>
<dbReference type="EMBL" id="JAHESC010000020">
    <property type="protein sequence ID" value="MBT1687843.1"/>
    <property type="molecule type" value="Genomic_DNA"/>
</dbReference>
<evidence type="ECO:0000259" key="10">
    <source>
        <dbReference type="Pfam" id="PF01545"/>
    </source>
</evidence>
<dbReference type="InterPro" id="IPR027469">
    <property type="entry name" value="Cation_efflux_TMD_sf"/>
</dbReference>
<evidence type="ECO:0000313" key="12">
    <source>
        <dbReference type="EMBL" id="MBT1687843.1"/>
    </source>
</evidence>
<dbReference type="Pfam" id="PF01545">
    <property type="entry name" value="Cation_efflux"/>
    <property type="match status" value="1"/>
</dbReference>
<reference evidence="12 13" key="1">
    <citation type="submission" date="2021-05" db="EMBL/GenBank/DDBJ databases">
        <title>A Polyphasic approach of four new species of the genus Ohtaekwangia: Ohtaekwangia histidinii sp. nov., Ohtaekwangia cretensis sp. nov., Ohtaekwangia indiensis sp. nov., Ohtaekwangia reichenbachii sp. nov. from diverse environment.</title>
        <authorList>
            <person name="Octaviana S."/>
        </authorList>
    </citation>
    <scope>NUCLEOTIDE SEQUENCE [LARGE SCALE GENOMIC DNA]</scope>
    <source>
        <strain evidence="12 13">PWU37</strain>
    </source>
</reference>
<dbReference type="AlphaFoldDB" id="A0AAP2D9E3"/>
<comment type="subcellular location">
    <subcellularLocation>
        <location evidence="1">Membrane</location>
        <topology evidence="1">Multi-pass membrane protein</topology>
    </subcellularLocation>
</comment>
<accession>A0AAP2D9E3</accession>
<evidence type="ECO:0000256" key="3">
    <source>
        <dbReference type="ARBA" id="ARBA00022448"/>
    </source>
</evidence>
<keyword evidence="3" id="KW-0813">Transport</keyword>
<feature type="transmembrane region" description="Helical" evidence="9">
    <location>
        <begin position="170"/>
        <end position="191"/>
    </location>
</feature>
<evidence type="ECO:0000313" key="13">
    <source>
        <dbReference type="Proteomes" id="UP001319180"/>
    </source>
</evidence>
<feature type="transmembrane region" description="Helical" evidence="9">
    <location>
        <begin position="39"/>
        <end position="59"/>
    </location>
</feature>
<evidence type="ECO:0000256" key="2">
    <source>
        <dbReference type="ARBA" id="ARBA00008873"/>
    </source>
</evidence>
<dbReference type="PANTHER" id="PTHR45820">
    <property type="entry name" value="FI23527P1"/>
    <property type="match status" value="1"/>
</dbReference>
<proteinExistence type="inferred from homology"/>
<keyword evidence="5" id="KW-0862">Zinc</keyword>
<dbReference type="SUPFAM" id="SSF161111">
    <property type="entry name" value="Cation efflux protein transmembrane domain-like"/>
    <property type="match status" value="1"/>
</dbReference>
<dbReference type="GO" id="GO:0016020">
    <property type="term" value="C:membrane"/>
    <property type="evidence" value="ECO:0007669"/>
    <property type="project" value="UniProtKB-SubCell"/>
</dbReference>
<keyword evidence="13" id="KW-1185">Reference proteome</keyword>
<feature type="transmembrane region" description="Helical" evidence="9">
    <location>
        <begin position="106"/>
        <end position="128"/>
    </location>
</feature>
<feature type="transmembrane region" description="Helical" evidence="9">
    <location>
        <begin position="140"/>
        <end position="158"/>
    </location>
</feature>
<evidence type="ECO:0000256" key="4">
    <source>
        <dbReference type="ARBA" id="ARBA00022692"/>
    </source>
</evidence>
<keyword evidence="7 9" id="KW-0472">Membrane</keyword>
<sequence length="321" mass="35917">MGHHHHDHPHDHDHTHDHGHRHGHSHAHGHHHHYSGNNIAVAFWLNLGFALLELVGGLYTNSVAILSDALHDLGDSLSLGTAWFFERKSRQQPDAIYTYGYKRFSLVGAFINAVVLTVGSIFILVEAFKRLWHPEQPDATGMLVFAVIGILVNGAAMLRLKRGDSINERVLSLHFLEDVLGWVAVLIGAIVMKFADVPIIDPLLSMIIGGIILFNVYRNIRGAFQIMLQGVPRNIPEASVRKELATFEEVEALHDLHIWTLDGTFNILTTHIVLRQPLEPEPLEALKTRIKKQLQTLGIQHATIEFEIKGYAACDTTPVVH</sequence>
<organism evidence="12 13">
    <name type="scientific">Dawidia soli</name>
    <dbReference type="NCBI Taxonomy" id="2782352"/>
    <lineage>
        <taxon>Bacteria</taxon>
        <taxon>Pseudomonadati</taxon>
        <taxon>Bacteroidota</taxon>
        <taxon>Cytophagia</taxon>
        <taxon>Cytophagales</taxon>
        <taxon>Chryseotaleaceae</taxon>
        <taxon>Dawidia</taxon>
    </lineage>
</organism>
<feature type="compositionally biased region" description="Basic residues" evidence="8">
    <location>
        <begin position="17"/>
        <end position="31"/>
    </location>
</feature>
<dbReference type="GO" id="GO:0005385">
    <property type="term" value="F:zinc ion transmembrane transporter activity"/>
    <property type="evidence" value="ECO:0007669"/>
    <property type="project" value="TreeGrafter"/>
</dbReference>
<dbReference type="GO" id="GO:0006882">
    <property type="term" value="P:intracellular zinc ion homeostasis"/>
    <property type="evidence" value="ECO:0007669"/>
    <property type="project" value="TreeGrafter"/>
</dbReference>
<keyword evidence="6 9" id="KW-1133">Transmembrane helix</keyword>
<feature type="domain" description="Cation efflux protein cytoplasmic" evidence="11">
    <location>
        <begin position="236"/>
        <end position="306"/>
    </location>
</feature>
<dbReference type="Pfam" id="PF16916">
    <property type="entry name" value="ZT_dimer"/>
    <property type="match status" value="1"/>
</dbReference>
<dbReference type="RefSeq" id="WP_254091071.1">
    <property type="nucleotide sequence ID" value="NZ_JAHESC010000020.1"/>
</dbReference>
<protein>
    <submittedName>
        <fullName evidence="12">Cation diffusion facilitator family transporter</fullName>
    </submittedName>
</protein>